<keyword evidence="3" id="KW-1185">Reference proteome</keyword>
<evidence type="ECO:0000256" key="1">
    <source>
        <dbReference type="SAM" id="MobiDB-lite"/>
    </source>
</evidence>
<protein>
    <submittedName>
        <fullName evidence="2">Uncharacterized protein</fullName>
    </submittedName>
</protein>
<feature type="region of interest" description="Disordered" evidence="1">
    <location>
        <begin position="1"/>
        <end position="23"/>
    </location>
</feature>
<dbReference type="Proteomes" id="UP000076722">
    <property type="component" value="Unassembled WGS sequence"/>
</dbReference>
<reference evidence="2 3" key="1">
    <citation type="journal article" date="2016" name="Mol. Biol. Evol.">
        <title>Comparative Genomics of Early-Diverging Mushroom-Forming Fungi Provides Insights into the Origins of Lignocellulose Decay Capabilities.</title>
        <authorList>
            <person name="Nagy L.G."/>
            <person name="Riley R."/>
            <person name="Tritt A."/>
            <person name="Adam C."/>
            <person name="Daum C."/>
            <person name="Floudas D."/>
            <person name="Sun H."/>
            <person name="Yadav J.S."/>
            <person name="Pangilinan J."/>
            <person name="Larsson K.H."/>
            <person name="Matsuura K."/>
            <person name="Barry K."/>
            <person name="Labutti K."/>
            <person name="Kuo R."/>
            <person name="Ohm R.A."/>
            <person name="Bhattacharya S.S."/>
            <person name="Shirouzu T."/>
            <person name="Yoshinaga Y."/>
            <person name="Martin F.M."/>
            <person name="Grigoriev I.V."/>
            <person name="Hibbett D.S."/>
        </authorList>
    </citation>
    <scope>NUCLEOTIDE SEQUENCE [LARGE SCALE GENOMIC DNA]</scope>
    <source>
        <strain evidence="2 3">HHB9708</strain>
    </source>
</reference>
<gene>
    <name evidence="2" type="ORF">SISNIDRAFT_490336</name>
</gene>
<sequence length="221" mass="24995">MNIPESPPAPEPEFQTRRGRNVRQPARFHDFLPHDLNEPEPEIRPLPEAENDRVNTVLPRIRLVLNRWRTKANKFGLFREYSRKPGFVPRMKSPITGALSGSPHEATSSPAPSVIPNICDTAMPENNSRTKSFAQKLADALQPFHNYSTFSQTRWYLRGGTTKLTKAKHEDLINNVYHPKNGMHFDTGDVTVKAVNKGLEDLADFNPNPDLFSTVEGVENI</sequence>
<evidence type="ECO:0000313" key="3">
    <source>
        <dbReference type="Proteomes" id="UP000076722"/>
    </source>
</evidence>
<proteinExistence type="predicted"/>
<organism evidence="2 3">
    <name type="scientific">Sistotremastrum niveocremeum HHB9708</name>
    <dbReference type="NCBI Taxonomy" id="1314777"/>
    <lineage>
        <taxon>Eukaryota</taxon>
        <taxon>Fungi</taxon>
        <taxon>Dikarya</taxon>
        <taxon>Basidiomycota</taxon>
        <taxon>Agaricomycotina</taxon>
        <taxon>Agaricomycetes</taxon>
        <taxon>Sistotremastrales</taxon>
        <taxon>Sistotremastraceae</taxon>
        <taxon>Sertulicium</taxon>
        <taxon>Sertulicium niveocremeum</taxon>
    </lineage>
</organism>
<name>A0A164P3Q7_9AGAM</name>
<accession>A0A164P3Q7</accession>
<dbReference type="AlphaFoldDB" id="A0A164P3Q7"/>
<dbReference type="EMBL" id="KV419438">
    <property type="protein sequence ID" value="KZS88330.1"/>
    <property type="molecule type" value="Genomic_DNA"/>
</dbReference>
<evidence type="ECO:0000313" key="2">
    <source>
        <dbReference type="EMBL" id="KZS88330.1"/>
    </source>
</evidence>
<feature type="compositionally biased region" description="Pro residues" evidence="1">
    <location>
        <begin position="1"/>
        <end position="11"/>
    </location>
</feature>